<reference evidence="2" key="1">
    <citation type="submission" date="2021-01" db="EMBL/GenBank/DDBJ databases">
        <title>Genome sequence of strain Noviherbaspirillum sp. DKR-6.</title>
        <authorList>
            <person name="Chaudhary D.K."/>
        </authorList>
    </citation>
    <scope>NUCLEOTIDE SEQUENCE</scope>
    <source>
        <strain evidence="2">DKR-6</strain>
    </source>
</reference>
<organism evidence="2 3">
    <name type="scientific">Noviherbaspirillum pedocola</name>
    <dbReference type="NCBI Taxonomy" id="2801341"/>
    <lineage>
        <taxon>Bacteria</taxon>
        <taxon>Pseudomonadati</taxon>
        <taxon>Pseudomonadota</taxon>
        <taxon>Betaproteobacteria</taxon>
        <taxon>Burkholderiales</taxon>
        <taxon>Oxalobacteraceae</taxon>
        <taxon>Noviherbaspirillum</taxon>
    </lineage>
</organism>
<feature type="domain" description="EthD" evidence="1">
    <location>
        <begin position="9"/>
        <end position="88"/>
    </location>
</feature>
<dbReference type="AlphaFoldDB" id="A0A934W1R2"/>
<dbReference type="RefSeq" id="WP_200592230.1">
    <property type="nucleotide sequence ID" value="NZ_JAEPBG010000004.1"/>
</dbReference>
<comment type="caution">
    <text evidence="2">The sequence shown here is derived from an EMBL/GenBank/DDBJ whole genome shotgun (WGS) entry which is preliminary data.</text>
</comment>
<keyword evidence="3" id="KW-1185">Reference proteome</keyword>
<dbReference type="InterPro" id="IPR011008">
    <property type="entry name" value="Dimeric_a/b-barrel"/>
</dbReference>
<evidence type="ECO:0000313" key="2">
    <source>
        <dbReference type="EMBL" id="MBK4735476.1"/>
    </source>
</evidence>
<dbReference type="Proteomes" id="UP000622890">
    <property type="component" value="Unassembled WGS sequence"/>
</dbReference>
<dbReference type="GO" id="GO:0016491">
    <property type="term" value="F:oxidoreductase activity"/>
    <property type="evidence" value="ECO:0007669"/>
    <property type="project" value="InterPro"/>
</dbReference>
<sequence length="102" mass="10817">MAKLIVLYKQPQDEAAFMRHYFDVHAPLAKRIPGLRSYEVSEGGVAAPGGASGVFLVAMLEFDSMAALQEGMGSSQGQAAVNDLPNFAGAGVDILMCDTRKL</sequence>
<dbReference type="EMBL" id="JAEPBG010000004">
    <property type="protein sequence ID" value="MBK4735476.1"/>
    <property type="molecule type" value="Genomic_DNA"/>
</dbReference>
<dbReference type="NCBIfam" id="TIGR02118">
    <property type="entry name" value="EthD family reductase"/>
    <property type="match status" value="1"/>
</dbReference>
<protein>
    <submittedName>
        <fullName evidence="2">EthD family reductase</fullName>
    </submittedName>
</protein>
<dbReference type="PANTHER" id="PTHR40260:SF2">
    <property type="entry name" value="BLR8190 PROTEIN"/>
    <property type="match status" value="1"/>
</dbReference>
<evidence type="ECO:0000259" key="1">
    <source>
        <dbReference type="Pfam" id="PF07110"/>
    </source>
</evidence>
<dbReference type="PANTHER" id="PTHR40260">
    <property type="entry name" value="BLR8190 PROTEIN"/>
    <property type="match status" value="1"/>
</dbReference>
<evidence type="ECO:0000313" key="3">
    <source>
        <dbReference type="Proteomes" id="UP000622890"/>
    </source>
</evidence>
<dbReference type="InterPro" id="IPR009799">
    <property type="entry name" value="EthD_dom"/>
</dbReference>
<dbReference type="SUPFAM" id="SSF54909">
    <property type="entry name" value="Dimeric alpha+beta barrel"/>
    <property type="match status" value="1"/>
</dbReference>
<dbReference type="Gene3D" id="3.30.70.100">
    <property type="match status" value="1"/>
</dbReference>
<gene>
    <name evidence="2" type="ORF">JJB74_12695</name>
</gene>
<name>A0A934W1R2_9BURK</name>
<dbReference type="Pfam" id="PF07110">
    <property type="entry name" value="EthD"/>
    <property type="match status" value="1"/>
</dbReference>
<proteinExistence type="predicted"/>
<accession>A0A934W1R2</accession>